<reference evidence="7 8" key="1">
    <citation type="submission" date="2021-03" db="EMBL/GenBank/DDBJ databases">
        <authorList>
            <person name="D'Agostino P."/>
            <person name="Huntemann M."/>
            <person name="Clum A."/>
            <person name="Spunde A."/>
            <person name="Palaniappan K."/>
            <person name="Ritter S."/>
            <person name="Mikhailova N."/>
            <person name="Chen I.-M."/>
            <person name="Stamatis D."/>
            <person name="Reddy T."/>
            <person name="O'Malley R."/>
            <person name="Daum C."/>
            <person name="Shapiro N."/>
            <person name="Ivanova N."/>
            <person name="Kyrpides N."/>
            <person name="Woyke T."/>
        </authorList>
    </citation>
    <scope>NUCLEOTIDE SEQUENCE [LARGE SCALE GENOMIC DNA]</scope>
    <source>
        <strain evidence="7 8">WS4403</strain>
    </source>
</reference>
<dbReference type="GO" id="GO:0047519">
    <property type="term" value="F:quinate dehydrogenase (quinone) activity"/>
    <property type="evidence" value="ECO:0007669"/>
    <property type="project" value="UniProtKB-EC"/>
</dbReference>
<reference evidence="8" key="2">
    <citation type="submission" date="2023-07" db="EMBL/GenBank/DDBJ databases">
        <title>Genome mining of underrepresented organisms for secondary metabolites.</title>
        <authorList>
            <person name="D'Agostino P.M."/>
        </authorList>
    </citation>
    <scope>NUCLEOTIDE SEQUENCE [LARGE SCALE GENOMIC DNA]</scope>
    <source>
        <strain evidence="8">WS4403</strain>
    </source>
</reference>
<feature type="transmembrane region" description="Helical" evidence="5">
    <location>
        <begin position="95"/>
        <end position="112"/>
    </location>
</feature>
<proteinExistence type="inferred from homology"/>
<dbReference type="RefSeq" id="WP_017801311.1">
    <property type="nucleotide sequence ID" value="NZ_JAGGMQ010000001.1"/>
</dbReference>
<dbReference type="InterPro" id="IPR002372">
    <property type="entry name" value="PQQ_rpt_dom"/>
</dbReference>
<name>A0ABS4PDS4_9GAMM</name>
<feature type="domain" description="Pyrrolo-quinoline quinone repeat" evidence="6">
    <location>
        <begin position="171"/>
        <end position="766"/>
    </location>
</feature>
<organism evidence="7 8">
    <name type="scientific">Winslowiella toletana</name>
    <dbReference type="NCBI Taxonomy" id="92490"/>
    <lineage>
        <taxon>Bacteria</taxon>
        <taxon>Pseudomonadati</taxon>
        <taxon>Pseudomonadota</taxon>
        <taxon>Gammaproteobacteria</taxon>
        <taxon>Enterobacterales</taxon>
        <taxon>Erwiniaceae</taxon>
        <taxon>Winslowiella</taxon>
    </lineage>
</organism>
<keyword evidence="5" id="KW-1133">Transmembrane helix</keyword>
<dbReference type="InterPro" id="IPR018391">
    <property type="entry name" value="PQQ_b-propeller_rpt"/>
</dbReference>
<dbReference type="PANTHER" id="PTHR32303">
    <property type="entry name" value="QUINOPROTEIN ALCOHOL DEHYDROGENASE (CYTOCHROME C)"/>
    <property type="match status" value="1"/>
</dbReference>
<comment type="cofactor">
    <cofactor evidence="1">
        <name>pyrroloquinoline quinone</name>
        <dbReference type="ChEBI" id="CHEBI:58442"/>
    </cofactor>
</comment>
<dbReference type="InterPro" id="IPR017511">
    <property type="entry name" value="PQQ_mDH"/>
</dbReference>
<evidence type="ECO:0000256" key="2">
    <source>
        <dbReference type="ARBA" id="ARBA00008156"/>
    </source>
</evidence>
<evidence type="ECO:0000259" key="6">
    <source>
        <dbReference type="Pfam" id="PF01011"/>
    </source>
</evidence>
<keyword evidence="3 7" id="KW-0560">Oxidoreductase</keyword>
<protein>
    <submittedName>
        <fullName evidence="7">Quinate dehydrogenase (Quinone)</fullName>
        <ecNumber evidence="7">1.1.5.8</ecNumber>
    </submittedName>
</protein>
<evidence type="ECO:0000256" key="1">
    <source>
        <dbReference type="ARBA" id="ARBA00001931"/>
    </source>
</evidence>
<dbReference type="SMART" id="SM00564">
    <property type="entry name" value="PQQ"/>
    <property type="match status" value="6"/>
</dbReference>
<keyword evidence="8" id="KW-1185">Reference proteome</keyword>
<evidence type="ECO:0000256" key="5">
    <source>
        <dbReference type="SAM" id="Phobius"/>
    </source>
</evidence>
<dbReference type="InterPro" id="IPR011047">
    <property type="entry name" value="Quinoprotein_ADH-like_sf"/>
</dbReference>
<feature type="region of interest" description="Disordered" evidence="4">
    <location>
        <begin position="519"/>
        <end position="539"/>
    </location>
</feature>
<sequence length="793" mass="85634">MVTFNKPGAVKTIIIILAIIVAAVGLFMLAGGIYLISLGGSWYFAPAGLVIAIAGILLGLRRPTGAALYLIALAASVVWSIWDVGLIFWPLVSRLFALSVLALLILLIVPFLNFRQRLAPRKTAYSVAGIIFIALIATGWKAFEPQTLVADRHPPAPVAGKASGANSGPEWRHYGRTPAGTRYATAEQITPENVANLDVAWTYRTGEVPEGPQAHVVTPLFANGMLYGCTHSSQIFALNAETGQQIWHYNPHASGNFFPRCRGVAFYDASTDSGSPPQVSDPSVVCRRRVISTTVDARLVALDAQTGKPCEDFGKHGIVDLHTGMGTFKPGFYFPTAAPTVVRNLIVVGGLVQDNHETGEPSGVIRAFDVHSGALVWAWDLGNPAITALPPKGEGYTPGTPNVWSTPAYDDQLGLIYLPTGNATPDFWGGHRSPAADKYSSSVVALDIATGRERWHFQTVHHDRWDYDVPSQPALYDVPDGKGGMIPALIQTTKRGEIFMLDRRTGVPVTKVEERVVPQGGVSDDRTSPTQPFSVEMPSIGTEPLKESRMWGMTPLDQLVCRIEFRQARYDGVFTPPSEKTSIFFPGWAGGMNWGSSSIAENIGYLLVNDSRMGVLNRLVRRQQYDTNVSGDGTHDGGAPQYGTPWGVEQSRFLSPLGIPCQEPPYGTLTAIDLATKKIVWSVPMGTVEDTGPLGIAMHLPVPVGLPTLGGPITTASGLVFMAGTQDYYIRAIDIKTGRELWKGRLPVGGETTPMTYTAQNGRQYVVITAGGNRTTPIRGDYIIAFALPQSEQ</sequence>
<comment type="similarity">
    <text evidence="2">Belongs to the bacterial PQQ dehydrogenase family.</text>
</comment>
<accession>A0ABS4PDS4</accession>
<keyword evidence="5" id="KW-0812">Transmembrane</keyword>
<feature type="transmembrane region" description="Helical" evidence="5">
    <location>
        <begin position="12"/>
        <end position="36"/>
    </location>
</feature>
<feature type="transmembrane region" description="Helical" evidence="5">
    <location>
        <begin position="67"/>
        <end position="89"/>
    </location>
</feature>
<dbReference type="Pfam" id="PF01011">
    <property type="entry name" value="PQQ"/>
    <property type="match status" value="1"/>
</dbReference>
<feature type="transmembrane region" description="Helical" evidence="5">
    <location>
        <begin position="124"/>
        <end position="143"/>
    </location>
</feature>
<comment type="caution">
    <text evidence="7">The sequence shown here is derived from an EMBL/GenBank/DDBJ whole genome shotgun (WGS) entry which is preliminary data.</text>
</comment>
<dbReference type="CDD" id="cd10280">
    <property type="entry name" value="PQQ_mGDH"/>
    <property type="match status" value="1"/>
</dbReference>
<dbReference type="NCBIfam" id="TIGR03074">
    <property type="entry name" value="PQQ_membr_DH"/>
    <property type="match status" value="1"/>
</dbReference>
<evidence type="ECO:0000313" key="7">
    <source>
        <dbReference type="EMBL" id="MBP2170772.1"/>
    </source>
</evidence>
<gene>
    <name evidence="7" type="ORF">J2125_003964</name>
</gene>
<dbReference type="PANTHER" id="PTHR32303:SF4">
    <property type="entry name" value="QUINOPROTEIN GLUCOSE DEHYDROGENASE"/>
    <property type="match status" value="1"/>
</dbReference>
<evidence type="ECO:0000256" key="4">
    <source>
        <dbReference type="SAM" id="MobiDB-lite"/>
    </source>
</evidence>
<evidence type="ECO:0000313" key="8">
    <source>
        <dbReference type="Proteomes" id="UP001195624"/>
    </source>
</evidence>
<keyword evidence="5" id="KW-0472">Membrane</keyword>
<dbReference type="EC" id="1.1.5.8" evidence="7"/>
<dbReference type="Proteomes" id="UP001195624">
    <property type="component" value="Unassembled WGS sequence"/>
</dbReference>
<feature type="transmembrane region" description="Helical" evidence="5">
    <location>
        <begin position="42"/>
        <end position="60"/>
    </location>
</feature>
<evidence type="ECO:0000256" key="3">
    <source>
        <dbReference type="ARBA" id="ARBA00023002"/>
    </source>
</evidence>
<dbReference type="SUPFAM" id="SSF50998">
    <property type="entry name" value="Quinoprotein alcohol dehydrogenase-like"/>
    <property type="match status" value="1"/>
</dbReference>
<dbReference type="Gene3D" id="2.140.10.10">
    <property type="entry name" value="Quinoprotein alcohol dehydrogenase-like superfamily"/>
    <property type="match status" value="2"/>
</dbReference>
<dbReference type="EMBL" id="JAGGMQ010000001">
    <property type="protein sequence ID" value="MBP2170772.1"/>
    <property type="molecule type" value="Genomic_DNA"/>
</dbReference>